<keyword evidence="3" id="KW-1185">Reference proteome</keyword>
<organism evidence="2 3">
    <name type="scientific">Massilia phyllostachyos</name>
    <dbReference type="NCBI Taxonomy" id="2898585"/>
    <lineage>
        <taxon>Bacteria</taxon>
        <taxon>Pseudomonadati</taxon>
        <taxon>Pseudomonadota</taxon>
        <taxon>Betaproteobacteria</taxon>
        <taxon>Burkholderiales</taxon>
        <taxon>Oxalobacteraceae</taxon>
        <taxon>Telluria group</taxon>
        <taxon>Massilia</taxon>
    </lineage>
</organism>
<feature type="domain" description="VOC" evidence="1">
    <location>
        <begin position="4"/>
        <end position="127"/>
    </location>
</feature>
<accession>A0ABS8Q1Z4</accession>
<comment type="caution">
    <text evidence="2">The sequence shown here is derived from an EMBL/GenBank/DDBJ whole genome shotgun (WGS) entry which is preliminary data.</text>
</comment>
<dbReference type="PROSITE" id="PS51819">
    <property type="entry name" value="VOC"/>
    <property type="match status" value="1"/>
</dbReference>
<reference evidence="2" key="1">
    <citation type="submission" date="2021-11" db="EMBL/GenBank/DDBJ databases">
        <title>The complete genome of Massilia sp sp. G4R7.</title>
        <authorList>
            <person name="Liu L."/>
            <person name="Yue J."/>
            <person name="Yuan J."/>
            <person name="Yang F."/>
            <person name="Li L."/>
        </authorList>
    </citation>
    <scope>NUCLEOTIDE SEQUENCE</scope>
    <source>
        <strain evidence="2">G4R7</strain>
    </source>
</reference>
<sequence length="127" mass="14018">MLAHADAIATVGVRDIEAAREFYGNVLGLLEEESDQEQGGVLIFRSGNSRVQVYRSDYAGSNQATAITWDLGERIVEIVDALKAKGATFERYDVPGMRLEGELYVSDGFKVTWLKDPDGNILSLYGR</sequence>
<dbReference type="Gene3D" id="3.10.180.10">
    <property type="entry name" value="2,3-Dihydroxybiphenyl 1,2-Dioxygenase, domain 1"/>
    <property type="match status" value="1"/>
</dbReference>
<dbReference type="InterPro" id="IPR037523">
    <property type="entry name" value="VOC_core"/>
</dbReference>
<dbReference type="EMBL" id="JAJNOC010000001">
    <property type="protein sequence ID" value="MCD2515771.1"/>
    <property type="molecule type" value="Genomic_DNA"/>
</dbReference>
<dbReference type="RefSeq" id="WP_231057068.1">
    <property type="nucleotide sequence ID" value="NZ_JAJNOC010000001.1"/>
</dbReference>
<dbReference type="Proteomes" id="UP001179361">
    <property type="component" value="Unassembled WGS sequence"/>
</dbReference>
<dbReference type="CDD" id="cd06587">
    <property type="entry name" value="VOC"/>
    <property type="match status" value="1"/>
</dbReference>
<evidence type="ECO:0000259" key="1">
    <source>
        <dbReference type="PROSITE" id="PS51819"/>
    </source>
</evidence>
<dbReference type="InterPro" id="IPR029068">
    <property type="entry name" value="Glyas_Bleomycin-R_OHBP_Dase"/>
</dbReference>
<name>A0ABS8Q1Z4_9BURK</name>
<protein>
    <submittedName>
        <fullName evidence="2">VOC family protein</fullName>
    </submittedName>
</protein>
<dbReference type="Pfam" id="PF00903">
    <property type="entry name" value="Glyoxalase"/>
    <property type="match status" value="1"/>
</dbReference>
<dbReference type="InterPro" id="IPR004360">
    <property type="entry name" value="Glyas_Fos-R_dOase_dom"/>
</dbReference>
<evidence type="ECO:0000313" key="2">
    <source>
        <dbReference type="EMBL" id="MCD2515771.1"/>
    </source>
</evidence>
<gene>
    <name evidence="2" type="ORF">LQ564_05520</name>
</gene>
<evidence type="ECO:0000313" key="3">
    <source>
        <dbReference type="Proteomes" id="UP001179361"/>
    </source>
</evidence>
<dbReference type="SUPFAM" id="SSF54593">
    <property type="entry name" value="Glyoxalase/Bleomycin resistance protein/Dihydroxybiphenyl dioxygenase"/>
    <property type="match status" value="1"/>
</dbReference>
<proteinExistence type="predicted"/>